<dbReference type="EMBL" id="JAANNP010000032">
    <property type="protein sequence ID" value="NHC15476.1"/>
    <property type="molecule type" value="Genomic_DNA"/>
</dbReference>
<evidence type="ECO:0000313" key="2">
    <source>
        <dbReference type="Proteomes" id="UP000800981"/>
    </source>
</evidence>
<dbReference type="PANTHER" id="PTHR12526">
    <property type="entry name" value="GLYCOSYLTRANSFERASE"/>
    <property type="match status" value="1"/>
</dbReference>
<dbReference type="PANTHER" id="PTHR12526:SF600">
    <property type="entry name" value="GLYCOSYL TRANSFERASE GROUP 1"/>
    <property type="match status" value="1"/>
</dbReference>
<reference evidence="1 2" key="1">
    <citation type="submission" date="2020-03" db="EMBL/GenBank/DDBJ databases">
        <title>Two novel Motilibacter sp.</title>
        <authorList>
            <person name="Liu S."/>
        </authorList>
    </citation>
    <scope>NUCLEOTIDE SEQUENCE [LARGE SCALE GENOMIC DNA]</scope>
    <source>
        <strain evidence="1 2">E257</strain>
    </source>
</reference>
<proteinExistence type="predicted"/>
<name>A0ABX0GWZ9_9ACTN</name>
<dbReference type="SUPFAM" id="SSF53756">
    <property type="entry name" value="UDP-Glycosyltransferase/glycogen phosphorylase"/>
    <property type="match status" value="1"/>
</dbReference>
<accession>A0ABX0GWZ9</accession>
<organism evidence="1 2">
    <name type="scientific">Motilibacter deserti</name>
    <dbReference type="NCBI Taxonomy" id="2714956"/>
    <lineage>
        <taxon>Bacteria</taxon>
        <taxon>Bacillati</taxon>
        <taxon>Actinomycetota</taxon>
        <taxon>Actinomycetes</taxon>
        <taxon>Motilibacterales</taxon>
        <taxon>Motilibacteraceae</taxon>
        <taxon>Motilibacter</taxon>
    </lineage>
</organism>
<gene>
    <name evidence="1" type="ORF">G9H71_16985</name>
</gene>
<dbReference type="Gene3D" id="3.40.50.2000">
    <property type="entry name" value="Glycogen Phosphorylase B"/>
    <property type="match status" value="1"/>
</dbReference>
<protein>
    <submittedName>
        <fullName evidence="1">Glycosyltransferase family 4 protein</fullName>
    </submittedName>
</protein>
<sequence length="369" mass="38558">MGAAAFDVSVVSTAHDVADARLHRLCAAFVRAGLSVEVRGLGSASDAPRGVASVVARPRAGRAGRAVQAVALPWEARGRVVLTVDPDTVPATMLRRALSRFRPGPARYAVVDVHEDYAALLHDRAWARGVVGRAADALVSCASALARRADITVVADEHVPPLAASRRRVVRNLPDGSYLPAWSPRSPEPRAVHIGDLRRSRGLFAMLEALEHAPSWTLDLVGPVAPSDRSELEAWLASSSAAPRVRLHGRLPPRESWAIAAGAWAGLALLEDTPAFRAAVPTKVYEYLGAGLAVVATPLPRTAALVEDAGAGAIVPTGEAAGKVLEAWARDPAPLEAARAAARAWAAEGLGGASAYDELAGEVARLARG</sequence>
<dbReference type="Proteomes" id="UP000800981">
    <property type="component" value="Unassembled WGS sequence"/>
</dbReference>
<dbReference type="Pfam" id="PF13692">
    <property type="entry name" value="Glyco_trans_1_4"/>
    <property type="match status" value="1"/>
</dbReference>
<dbReference type="RefSeq" id="WP_166283911.1">
    <property type="nucleotide sequence ID" value="NZ_JAANNP010000032.1"/>
</dbReference>
<keyword evidence="2" id="KW-1185">Reference proteome</keyword>
<comment type="caution">
    <text evidence="1">The sequence shown here is derived from an EMBL/GenBank/DDBJ whole genome shotgun (WGS) entry which is preliminary data.</text>
</comment>
<evidence type="ECO:0000313" key="1">
    <source>
        <dbReference type="EMBL" id="NHC15476.1"/>
    </source>
</evidence>